<gene>
    <name evidence="1" type="ORF">K737_300449</name>
</gene>
<dbReference type="Gene3D" id="3.10.290.10">
    <property type="entry name" value="RNA-binding S4 domain"/>
    <property type="match status" value="1"/>
</dbReference>
<dbReference type="Proteomes" id="UP000026922">
    <property type="component" value="Unassembled WGS sequence"/>
</dbReference>
<dbReference type="SUPFAM" id="SSF52058">
    <property type="entry name" value="L domain-like"/>
    <property type="match status" value="1"/>
</dbReference>
<sequence length="346" mass="40306">MFKILIISFLVGSQILFSSNFSQKNSIFYSPDKKIFVKKFKFYCHKEYTENYHGEYYYVKNVLVKGLKKIALLGKKIPDHVRSIEIKEDIQDLENLKKIDFNKVESLEFSYVSYRIHPEFQLKNLVGAKFPHLKFLSIYKSDLKDISSLKDIPLPSLEELVFEHNFVKDISVFKTLSLPKLKKLSFGGCDVKDITPLFSFSAPNLEKISFHMNEEASFSLKDAEKLKKQFPLLKKIIVLRTEYFFPKTSKDFPTKKNTVVAFNIKMPHWKISKDLFSKGVTMVDILKHSGLVESCSEARRKISEGIVKIRNRVWKNHCQVLTNEDIPQGWEFIHCGKDKVLVKLKS</sequence>
<organism evidence="1 2">
    <name type="scientific">Holospora undulata HU1</name>
    <dbReference type="NCBI Taxonomy" id="1321371"/>
    <lineage>
        <taxon>Bacteria</taxon>
        <taxon>Pseudomonadati</taxon>
        <taxon>Pseudomonadota</taxon>
        <taxon>Alphaproteobacteria</taxon>
        <taxon>Holosporales</taxon>
        <taxon>Holosporaceae</taxon>
        <taxon>Holospora</taxon>
    </lineage>
</organism>
<dbReference type="GO" id="GO:0003723">
    <property type="term" value="F:RNA binding"/>
    <property type="evidence" value="ECO:0007669"/>
    <property type="project" value="InterPro"/>
</dbReference>
<name>A0A061JI09_9PROT</name>
<dbReference type="InterPro" id="IPR032675">
    <property type="entry name" value="LRR_dom_sf"/>
</dbReference>
<reference evidence="1 2" key="1">
    <citation type="journal article" date="2013" name="Genome Announc.">
        <title>Draft Genome Sequence of Holospora undulata Strain HU1, a Micronucleus-Specific Symbiont of the Ciliate Paramecium caudatum.</title>
        <authorList>
            <person name="Dohra H."/>
            <person name="Suzuki H."/>
            <person name="Suzuki T."/>
            <person name="Tanaka K."/>
            <person name="Fujishima M."/>
        </authorList>
    </citation>
    <scope>NUCLEOTIDE SEQUENCE [LARGE SCALE GENOMIC DNA]</scope>
    <source>
        <strain evidence="1 2">HU1</strain>
    </source>
</reference>
<dbReference type="InterPro" id="IPR036986">
    <property type="entry name" value="S4_RNA-bd_sf"/>
</dbReference>
<dbReference type="EMBL" id="ARPM03000114">
    <property type="protein sequence ID" value="ETZ05098.1"/>
    <property type="molecule type" value="Genomic_DNA"/>
</dbReference>
<dbReference type="SUPFAM" id="SSF55174">
    <property type="entry name" value="Alpha-L RNA-binding motif"/>
    <property type="match status" value="1"/>
</dbReference>
<dbReference type="AlphaFoldDB" id="A0A061JI09"/>
<dbReference type="RefSeq" id="WP_006304131.1">
    <property type="nucleotide sequence ID" value="NZ_ARPM03000114.1"/>
</dbReference>
<keyword evidence="1" id="KW-0436">Ligase</keyword>
<proteinExistence type="predicted"/>
<evidence type="ECO:0000313" key="1">
    <source>
        <dbReference type="EMBL" id="ETZ05098.1"/>
    </source>
</evidence>
<comment type="caution">
    <text evidence="1">The sequence shown here is derived from an EMBL/GenBank/DDBJ whole genome shotgun (WGS) entry which is preliminary data.</text>
</comment>
<protein>
    <submittedName>
        <fullName evidence="1">Tyrosine--tRNA ligase</fullName>
    </submittedName>
</protein>
<evidence type="ECO:0000313" key="2">
    <source>
        <dbReference type="Proteomes" id="UP000026922"/>
    </source>
</evidence>
<dbReference type="GO" id="GO:0016874">
    <property type="term" value="F:ligase activity"/>
    <property type="evidence" value="ECO:0007669"/>
    <property type="project" value="UniProtKB-KW"/>
</dbReference>
<keyword evidence="2" id="KW-1185">Reference proteome</keyword>
<accession>A0A061JI09</accession>
<dbReference type="Gene3D" id="3.80.10.10">
    <property type="entry name" value="Ribonuclease Inhibitor"/>
    <property type="match status" value="1"/>
</dbReference>